<accession>A0A8C9FWG3</accession>
<proteinExistence type="predicted"/>
<feature type="compositionally biased region" description="Pro residues" evidence="1">
    <location>
        <begin position="28"/>
        <end position="42"/>
    </location>
</feature>
<feature type="compositionally biased region" description="Low complexity" evidence="1">
    <location>
        <begin position="9"/>
        <end position="27"/>
    </location>
</feature>
<sequence>FLSLLRLASSASPLPAGSTATRRTAALSPPPPASGSGQPPPLASLAFVTCSRRRVERRASAPLCSFPPPAPHTTE</sequence>
<reference evidence="2" key="2">
    <citation type="submission" date="2025-09" db="UniProtKB">
        <authorList>
            <consortium name="Ensembl"/>
        </authorList>
    </citation>
    <scope>IDENTIFICATION</scope>
</reference>
<evidence type="ECO:0000313" key="2">
    <source>
        <dbReference type="Ensembl" id="ENSPSTP00000021378.1"/>
    </source>
</evidence>
<dbReference type="Ensembl" id="ENSPSTT00000022440.1">
    <property type="protein sequence ID" value="ENSPSTP00000021378.1"/>
    <property type="gene ID" value="ENSPSTG00000015585.1"/>
</dbReference>
<name>A0A8C9FWG3_PAVCR</name>
<evidence type="ECO:0000256" key="1">
    <source>
        <dbReference type="SAM" id="MobiDB-lite"/>
    </source>
</evidence>
<evidence type="ECO:0000313" key="3">
    <source>
        <dbReference type="Proteomes" id="UP000694428"/>
    </source>
</evidence>
<dbReference type="AlphaFoldDB" id="A0A8C9FWG3"/>
<reference evidence="2" key="1">
    <citation type="submission" date="2025-08" db="UniProtKB">
        <authorList>
            <consortium name="Ensembl"/>
        </authorList>
    </citation>
    <scope>IDENTIFICATION</scope>
</reference>
<feature type="region of interest" description="Disordered" evidence="1">
    <location>
        <begin position="9"/>
        <end position="42"/>
    </location>
</feature>
<keyword evidence="3" id="KW-1185">Reference proteome</keyword>
<organism evidence="2 3">
    <name type="scientific">Pavo cristatus</name>
    <name type="common">Indian peafowl</name>
    <name type="synonym">Blue peafowl</name>
    <dbReference type="NCBI Taxonomy" id="9049"/>
    <lineage>
        <taxon>Eukaryota</taxon>
        <taxon>Metazoa</taxon>
        <taxon>Chordata</taxon>
        <taxon>Craniata</taxon>
        <taxon>Vertebrata</taxon>
        <taxon>Euteleostomi</taxon>
        <taxon>Archelosauria</taxon>
        <taxon>Archosauria</taxon>
        <taxon>Dinosauria</taxon>
        <taxon>Saurischia</taxon>
        <taxon>Theropoda</taxon>
        <taxon>Coelurosauria</taxon>
        <taxon>Aves</taxon>
        <taxon>Neognathae</taxon>
        <taxon>Galloanserae</taxon>
        <taxon>Galliformes</taxon>
        <taxon>Phasianidae</taxon>
        <taxon>Phasianinae</taxon>
        <taxon>Pavo</taxon>
    </lineage>
</organism>
<protein>
    <submittedName>
        <fullName evidence="2">Uncharacterized protein</fullName>
    </submittedName>
</protein>
<dbReference type="Proteomes" id="UP000694428">
    <property type="component" value="Unplaced"/>
</dbReference>